<keyword evidence="3" id="KW-1185">Reference proteome</keyword>
<accession>A0ABS1M6V3</accession>
<proteinExistence type="predicted"/>
<dbReference type="InterPro" id="IPR025240">
    <property type="entry name" value="DUF4189"/>
</dbReference>
<gene>
    <name evidence="2" type="ORF">JK358_18460</name>
</gene>
<name>A0ABS1M6V3_9NOCA</name>
<feature type="domain" description="DUF4189" evidence="1">
    <location>
        <begin position="26"/>
        <end position="101"/>
    </location>
</feature>
<evidence type="ECO:0000259" key="1">
    <source>
        <dbReference type="Pfam" id="PF13827"/>
    </source>
</evidence>
<protein>
    <submittedName>
        <fullName evidence="2">DUF4189 domain-containing protein</fullName>
    </submittedName>
</protein>
<dbReference type="Pfam" id="PF13827">
    <property type="entry name" value="DUF4189"/>
    <property type="match status" value="1"/>
</dbReference>
<evidence type="ECO:0000313" key="3">
    <source>
        <dbReference type="Proteomes" id="UP000602198"/>
    </source>
</evidence>
<organism evidence="2 3">
    <name type="scientific">Nocardia acididurans</name>
    <dbReference type="NCBI Taxonomy" id="2802282"/>
    <lineage>
        <taxon>Bacteria</taxon>
        <taxon>Bacillati</taxon>
        <taxon>Actinomycetota</taxon>
        <taxon>Actinomycetes</taxon>
        <taxon>Mycobacteriales</taxon>
        <taxon>Nocardiaceae</taxon>
        <taxon>Nocardia</taxon>
    </lineage>
</organism>
<comment type="caution">
    <text evidence="2">The sequence shown here is derived from an EMBL/GenBank/DDBJ whole genome shotgun (WGS) entry which is preliminary data.</text>
</comment>
<dbReference type="Proteomes" id="UP000602198">
    <property type="component" value="Unassembled WGS sequence"/>
</dbReference>
<dbReference type="EMBL" id="JAERRJ010000007">
    <property type="protein sequence ID" value="MBL1076383.1"/>
    <property type="molecule type" value="Genomic_DNA"/>
</dbReference>
<reference evidence="2 3" key="1">
    <citation type="submission" date="2021-01" db="EMBL/GenBank/DDBJ databases">
        <title>WGS of actinomycetes isolated from Thailand.</title>
        <authorList>
            <person name="Thawai C."/>
        </authorList>
    </citation>
    <scope>NUCLEOTIDE SEQUENCE [LARGE SCALE GENOMIC DNA]</scope>
    <source>
        <strain evidence="2 3">LPG 2</strain>
    </source>
</reference>
<dbReference type="RefSeq" id="WP_201948983.1">
    <property type="nucleotide sequence ID" value="NZ_JAERRJ010000007.1"/>
</dbReference>
<evidence type="ECO:0000313" key="2">
    <source>
        <dbReference type="EMBL" id="MBL1076383.1"/>
    </source>
</evidence>
<sequence length="132" mass="13258">MCALAAVAVGTPGIAAAEAGPDGRYYGSLAAEIIGDDVDVIWALNYPSWVESDAQAMSLCESANCSVMARFSNGCGSIALRNGVLMGGTGFTRGEAEFAATSAFGPPDLVSMSAGGDPNPTVLRTDCTALSG</sequence>